<reference evidence="5 8" key="2">
    <citation type="submission" date="2019-11" db="EMBL/GenBank/DDBJ databases">
        <title>Draft genome sequences of five Paenibacillus species of dairy origin.</title>
        <authorList>
            <person name="Olajide A.M."/>
            <person name="Chen S."/>
            <person name="Lapointe G."/>
        </authorList>
    </citation>
    <scope>NUCLEOTIDE SEQUENCE [LARGE SCALE GENOMIC DNA]</scope>
    <source>
        <strain evidence="5 8">3CS1</strain>
    </source>
</reference>
<protein>
    <submittedName>
        <fullName evidence="6">Flagellar basal body rod protein</fullName>
    </submittedName>
    <submittedName>
        <fullName evidence="5">Flagellar hook-basal body protein</fullName>
    </submittedName>
</protein>
<dbReference type="Pfam" id="PF22692">
    <property type="entry name" value="LlgE_F_G_D1"/>
    <property type="match status" value="1"/>
</dbReference>
<evidence type="ECO:0000313" key="6">
    <source>
        <dbReference type="EMBL" id="PAD77226.1"/>
    </source>
</evidence>
<dbReference type="SUPFAM" id="SSF117143">
    <property type="entry name" value="Flagellar hook protein flgE"/>
    <property type="match status" value="1"/>
</dbReference>
<feature type="domain" description="Flagellar basal-body/hook protein C-terminal" evidence="3">
    <location>
        <begin position="243"/>
        <end position="287"/>
    </location>
</feature>
<dbReference type="InterPro" id="IPR010930">
    <property type="entry name" value="Flg_bb/hook_C_dom"/>
</dbReference>
<dbReference type="Pfam" id="PF00460">
    <property type="entry name" value="Flg_bb_rod"/>
    <property type="match status" value="1"/>
</dbReference>
<dbReference type="EMBL" id="NPBY01000030">
    <property type="protein sequence ID" value="PAD77226.1"/>
    <property type="molecule type" value="Genomic_DNA"/>
</dbReference>
<evidence type="ECO:0000259" key="4">
    <source>
        <dbReference type="Pfam" id="PF22692"/>
    </source>
</evidence>
<dbReference type="Proteomes" id="UP000215596">
    <property type="component" value="Unassembled WGS sequence"/>
</dbReference>
<evidence type="ECO:0000259" key="2">
    <source>
        <dbReference type="Pfam" id="PF00460"/>
    </source>
</evidence>
<evidence type="ECO:0000259" key="3">
    <source>
        <dbReference type="Pfam" id="PF06429"/>
    </source>
</evidence>
<dbReference type="InterPro" id="IPR037925">
    <property type="entry name" value="FlgE/F/G-like"/>
</dbReference>
<keyword evidence="6" id="KW-0966">Cell projection</keyword>
<dbReference type="Proteomes" id="UP000435177">
    <property type="component" value="Unassembled WGS sequence"/>
</dbReference>
<keyword evidence="8" id="KW-1185">Reference proteome</keyword>
<evidence type="ECO:0000313" key="5">
    <source>
        <dbReference type="EMBL" id="MUG68061.1"/>
    </source>
</evidence>
<proteinExistence type="inferred from homology"/>
<evidence type="ECO:0000313" key="8">
    <source>
        <dbReference type="Proteomes" id="UP000435177"/>
    </source>
</evidence>
<accession>A0A268EVR9</accession>
<dbReference type="Pfam" id="PF06429">
    <property type="entry name" value="Flg_bbr_C"/>
    <property type="match status" value="1"/>
</dbReference>
<dbReference type="RefSeq" id="WP_095264927.1">
    <property type="nucleotide sequence ID" value="NZ_NPBY01000030.1"/>
</dbReference>
<dbReference type="GO" id="GO:0071978">
    <property type="term" value="P:bacterial-type flagellum-dependent swarming motility"/>
    <property type="evidence" value="ECO:0007669"/>
    <property type="project" value="TreeGrafter"/>
</dbReference>
<comment type="caution">
    <text evidence="6">The sequence shown here is derived from an EMBL/GenBank/DDBJ whole genome shotgun (WGS) entry which is preliminary data.</text>
</comment>
<gene>
    <name evidence="6" type="ORF">CHH67_09435</name>
    <name evidence="5" type="ORF">GNP94_18935</name>
</gene>
<feature type="domain" description="Flagellar hook protein FlgE/F/G-like D1" evidence="4">
    <location>
        <begin position="130"/>
        <end position="191"/>
    </location>
</feature>
<name>A0A268EVR9_9BACL</name>
<dbReference type="OrthoDB" id="9800375at2"/>
<sequence>MIRGLYNAASGMIAQERRHDTVTQNIANINTNGYKQVNSVQRTFPEMLISMIGGNAQNPNRQVGRMSTGVFAEESISMHLQGALRETGKTTDLALVTSLELLNPATGENYPFDASGKYVNENGDVVYRPEGFFTVQNANGDVLYTRDGSFRVSPEGNLITSGGYQVLDNNNNPIVLTGPVSNLKVNEQGQIVDADGNVDATIGISVVQQPHQLIREGEGVFRLRDQNGSEVRWLAAEDNAVIRQGYIEASNVDPAQAMVDLMAALRAYETNQKVVQFYDKSLEKAVNEIGRV</sequence>
<organism evidence="6 7">
    <name type="scientific">Paenibacillus campinasensis</name>
    <dbReference type="NCBI Taxonomy" id="66347"/>
    <lineage>
        <taxon>Bacteria</taxon>
        <taxon>Bacillati</taxon>
        <taxon>Bacillota</taxon>
        <taxon>Bacilli</taxon>
        <taxon>Bacillales</taxon>
        <taxon>Paenibacillaceae</taxon>
        <taxon>Paenibacillus</taxon>
    </lineage>
</organism>
<dbReference type="PANTHER" id="PTHR30435:SF19">
    <property type="entry name" value="FLAGELLAR BASAL-BODY ROD PROTEIN FLGG"/>
    <property type="match status" value="1"/>
</dbReference>
<reference evidence="6 7" key="1">
    <citation type="submission" date="2017-07" db="EMBL/GenBank/DDBJ databases">
        <title>Isolation and whole genome analysis of endospore-forming bacteria from heroin.</title>
        <authorList>
            <person name="Kalinowski J."/>
            <person name="Ahrens B."/>
            <person name="Al-Dilaimi A."/>
            <person name="Winkler A."/>
            <person name="Wibberg D."/>
            <person name="Schleenbecker U."/>
            <person name="Ruckert C."/>
            <person name="Wolfel R."/>
            <person name="Grass G."/>
        </authorList>
    </citation>
    <scope>NUCLEOTIDE SEQUENCE [LARGE SCALE GENOMIC DNA]</scope>
    <source>
        <strain evidence="6 7">7537-G1</strain>
    </source>
</reference>
<comment type="similarity">
    <text evidence="1">Belongs to the flagella basal body rod proteins family.</text>
</comment>
<feature type="domain" description="Flagellar basal body rod protein N-terminal" evidence="2">
    <location>
        <begin position="5"/>
        <end position="35"/>
    </location>
</feature>
<dbReference type="InterPro" id="IPR001444">
    <property type="entry name" value="Flag_bb_rod_N"/>
</dbReference>
<dbReference type="PANTHER" id="PTHR30435">
    <property type="entry name" value="FLAGELLAR PROTEIN"/>
    <property type="match status" value="1"/>
</dbReference>
<dbReference type="InterPro" id="IPR053967">
    <property type="entry name" value="LlgE_F_G-like_D1"/>
</dbReference>
<dbReference type="AlphaFoldDB" id="A0A268EVR9"/>
<evidence type="ECO:0000256" key="1">
    <source>
        <dbReference type="ARBA" id="ARBA00009677"/>
    </source>
</evidence>
<keyword evidence="6" id="KW-0282">Flagellum</keyword>
<keyword evidence="6" id="KW-0969">Cilium</keyword>
<dbReference type="GO" id="GO:0009288">
    <property type="term" value="C:bacterial-type flagellum"/>
    <property type="evidence" value="ECO:0007669"/>
    <property type="project" value="TreeGrafter"/>
</dbReference>
<evidence type="ECO:0000313" key="7">
    <source>
        <dbReference type="Proteomes" id="UP000215596"/>
    </source>
</evidence>
<dbReference type="EMBL" id="WOAA01000021">
    <property type="protein sequence ID" value="MUG68061.1"/>
    <property type="molecule type" value="Genomic_DNA"/>
</dbReference>